<dbReference type="GO" id="GO:0010629">
    <property type="term" value="P:negative regulation of gene expression"/>
    <property type="evidence" value="ECO:0007669"/>
    <property type="project" value="TreeGrafter"/>
</dbReference>
<dbReference type="GO" id="GO:0005737">
    <property type="term" value="C:cytoplasm"/>
    <property type="evidence" value="ECO:0007669"/>
    <property type="project" value="TreeGrafter"/>
</dbReference>
<organism evidence="8 9">
    <name type="scientific">Mytilus coruscus</name>
    <name type="common">Sea mussel</name>
    <dbReference type="NCBI Taxonomy" id="42192"/>
    <lineage>
        <taxon>Eukaryota</taxon>
        <taxon>Metazoa</taxon>
        <taxon>Spiralia</taxon>
        <taxon>Lophotrochozoa</taxon>
        <taxon>Mollusca</taxon>
        <taxon>Bivalvia</taxon>
        <taxon>Autobranchia</taxon>
        <taxon>Pteriomorphia</taxon>
        <taxon>Mytilida</taxon>
        <taxon>Mytiloidea</taxon>
        <taxon>Mytilidae</taxon>
        <taxon>Mytilinae</taxon>
        <taxon>Mytilus</taxon>
    </lineage>
</organism>
<dbReference type="EMBL" id="CACVKT020007611">
    <property type="protein sequence ID" value="CAC5408899.1"/>
    <property type="molecule type" value="Genomic_DNA"/>
</dbReference>
<keyword evidence="3 6" id="KW-0808">Transferase</keyword>
<dbReference type="GO" id="GO:0003714">
    <property type="term" value="F:transcription corepressor activity"/>
    <property type="evidence" value="ECO:0007669"/>
    <property type="project" value="TreeGrafter"/>
</dbReference>
<evidence type="ECO:0000313" key="9">
    <source>
        <dbReference type="Proteomes" id="UP000507470"/>
    </source>
</evidence>
<evidence type="ECO:0000256" key="1">
    <source>
        <dbReference type="ARBA" id="ARBA00004123"/>
    </source>
</evidence>
<gene>
    <name evidence="8" type="ORF">MCOR_42245</name>
</gene>
<dbReference type="EC" id="2.4.2.-" evidence="6"/>
<reference evidence="8 9" key="1">
    <citation type="submission" date="2020-06" db="EMBL/GenBank/DDBJ databases">
        <authorList>
            <person name="Li R."/>
            <person name="Bekaert M."/>
        </authorList>
    </citation>
    <scope>NUCLEOTIDE SEQUENCE [LARGE SCALE GENOMIC DNA]</scope>
    <source>
        <strain evidence="9">wild</strain>
    </source>
</reference>
<keyword evidence="5" id="KW-0539">Nucleus</keyword>
<comment type="subcellular location">
    <subcellularLocation>
        <location evidence="1">Nucleus</location>
    </subcellularLocation>
</comment>
<evidence type="ECO:0000313" key="8">
    <source>
        <dbReference type="EMBL" id="CAC5408899.1"/>
    </source>
</evidence>
<evidence type="ECO:0000256" key="6">
    <source>
        <dbReference type="RuleBase" id="RU362114"/>
    </source>
</evidence>
<dbReference type="InterPro" id="IPR012317">
    <property type="entry name" value="Poly(ADP-ribose)pol_cat_dom"/>
</dbReference>
<proteinExistence type="predicted"/>
<name>A0A6J8DLB0_MYTCO</name>
<dbReference type="GO" id="GO:0005634">
    <property type="term" value="C:nucleus"/>
    <property type="evidence" value="ECO:0007669"/>
    <property type="project" value="UniProtKB-SubCell"/>
</dbReference>
<evidence type="ECO:0000256" key="3">
    <source>
        <dbReference type="ARBA" id="ARBA00022679"/>
    </source>
</evidence>
<dbReference type="GO" id="GO:0003950">
    <property type="term" value="F:NAD+ poly-ADP-ribosyltransferase activity"/>
    <property type="evidence" value="ECO:0007669"/>
    <property type="project" value="UniProtKB-UniRule"/>
</dbReference>
<dbReference type="SUPFAM" id="SSF56399">
    <property type="entry name" value="ADP-ribosylation"/>
    <property type="match status" value="1"/>
</dbReference>
<dbReference type="CDD" id="cd01439">
    <property type="entry name" value="TCCD_inducible_PARP_like"/>
    <property type="match status" value="1"/>
</dbReference>
<sequence>MDDKENCKVVILNASTSEFQTVSKKFLSSAGSQRNIVEIHRIQNKTLYQQYVAKKKSIDSTNPPGHQNEKSLWHGFAKDAMDSINKFGFNRSYCGKNATAYGDGVYFATHANYSASNTYSVPDSSGNKRMYLCKVLTGEYTYGNGGMRMAPTKTGTHILYDCVVDNPANPSMFIIFHDAQAYPEYMIMFK</sequence>
<dbReference type="AlphaFoldDB" id="A0A6J8DLB0"/>
<keyword evidence="2 6" id="KW-0328">Glycosyltransferase</keyword>
<dbReference type="PANTHER" id="PTHR14453">
    <property type="entry name" value="PARP/ZINC FINGER CCCH TYPE DOMAIN CONTAINING PROTEIN"/>
    <property type="match status" value="1"/>
</dbReference>
<dbReference type="Pfam" id="PF00644">
    <property type="entry name" value="PARP"/>
    <property type="match status" value="1"/>
</dbReference>
<dbReference type="PROSITE" id="PS51059">
    <property type="entry name" value="PARP_CATALYTIC"/>
    <property type="match status" value="1"/>
</dbReference>
<accession>A0A6J8DLB0</accession>
<evidence type="ECO:0000256" key="2">
    <source>
        <dbReference type="ARBA" id="ARBA00022676"/>
    </source>
</evidence>
<dbReference type="Proteomes" id="UP000507470">
    <property type="component" value="Unassembled WGS sequence"/>
</dbReference>
<evidence type="ECO:0000256" key="4">
    <source>
        <dbReference type="ARBA" id="ARBA00023027"/>
    </source>
</evidence>
<dbReference type="FunFam" id="3.90.228.10:FF:000008">
    <property type="entry name" value="Poly [ADP-ribose] polymerase"/>
    <property type="match status" value="1"/>
</dbReference>
<feature type="domain" description="PARP catalytic" evidence="7">
    <location>
        <begin position="1"/>
        <end position="190"/>
    </location>
</feature>
<dbReference type="Gene3D" id="3.90.228.10">
    <property type="match status" value="1"/>
</dbReference>
<evidence type="ECO:0000259" key="7">
    <source>
        <dbReference type="PROSITE" id="PS51059"/>
    </source>
</evidence>
<dbReference type="OrthoDB" id="406099at2759"/>
<keyword evidence="4 6" id="KW-0520">NAD</keyword>
<dbReference type="InterPro" id="IPR052056">
    <property type="entry name" value="Mono-ARTD/PARP"/>
</dbReference>
<evidence type="ECO:0000256" key="5">
    <source>
        <dbReference type="ARBA" id="ARBA00023242"/>
    </source>
</evidence>
<keyword evidence="9" id="KW-1185">Reference proteome</keyword>
<protein>
    <recommendedName>
        <fullName evidence="6">Poly [ADP-ribose] polymerase</fullName>
        <shortName evidence="6">PARP</shortName>
        <ecNumber evidence="6">2.4.2.-</ecNumber>
    </recommendedName>
</protein>
<dbReference type="PANTHER" id="PTHR14453:SF67">
    <property type="entry name" value="POLY [ADP-RIBOSE] POLYMERASE"/>
    <property type="match status" value="1"/>
</dbReference>